<dbReference type="InterPro" id="IPR010488">
    <property type="entry name" value="Zeta_toxin_domain"/>
</dbReference>
<keyword evidence="2" id="KW-0067">ATP-binding</keyword>
<keyword evidence="1" id="KW-0547">Nucleotide-binding</keyword>
<keyword evidence="5" id="KW-1185">Reference proteome</keyword>
<dbReference type="Pfam" id="PF06414">
    <property type="entry name" value="Zeta_toxin"/>
    <property type="match status" value="1"/>
</dbReference>
<protein>
    <recommendedName>
        <fullName evidence="3">Zeta toxin domain-containing protein</fullName>
    </recommendedName>
</protein>
<dbReference type="GO" id="GO:0016301">
    <property type="term" value="F:kinase activity"/>
    <property type="evidence" value="ECO:0007669"/>
    <property type="project" value="InterPro"/>
</dbReference>
<dbReference type="PANTHER" id="PTHR39206:SF1">
    <property type="entry name" value="SLL8004 PROTEIN"/>
    <property type="match status" value="1"/>
</dbReference>
<dbReference type="Gene3D" id="3.40.50.300">
    <property type="entry name" value="P-loop containing nucleotide triphosphate hydrolases"/>
    <property type="match status" value="1"/>
</dbReference>
<dbReference type="GO" id="GO:0005524">
    <property type="term" value="F:ATP binding"/>
    <property type="evidence" value="ECO:0007669"/>
    <property type="project" value="UniProtKB-KW"/>
</dbReference>
<organism evidence="4 5">
    <name type="scientific">Brenneria corticis</name>
    <dbReference type="NCBI Taxonomy" id="2173106"/>
    <lineage>
        <taxon>Bacteria</taxon>
        <taxon>Pseudomonadati</taxon>
        <taxon>Pseudomonadota</taxon>
        <taxon>Gammaproteobacteria</taxon>
        <taxon>Enterobacterales</taxon>
        <taxon>Pectobacteriaceae</taxon>
        <taxon>Brenneria</taxon>
    </lineage>
</organism>
<dbReference type="PANTHER" id="PTHR39206">
    <property type="entry name" value="SLL8004 PROTEIN"/>
    <property type="match status" value="1"/>
</dbReference>
<sequence length="224" mass="25634">MTVPYPHLRLIAGPNDSGKTTLTKTLRETYSVPLGQYLNPDDIAKHIDLRSLLGSVINPDKISVDHAAILAQKISLGLRDDWKRDKLSFTYESVMSHESHLTFVRSAKEIGYKPYLYYVCTADPALNETRITQRIAMGGHSVPKEKILSRYQRSLEYLLGMVSLCHRAYFFDNSTTILTFIGEVTPDGYLDIVEASFDKVQARWLYDYVIKSWDVNKIRTIKPR</sequence>
<dbReference type="Proteomes" id="UP000296159">
    <property type="component" value="Unassembled WGS sequence"/>
</dbReference>
<feature type="domain" description="Zeta toxin" evidence="3">
    <location>
        <begin position="5"/>
        <end position="156"/>
    </location>
</feature>
<evidence type="ECO:0000256" key="2">
    <source>
        <dbReference type="ARBA" id="ARBA00022840"/>
    </source>
</evidence>
<evidence type="ECO:0000256" key="1">
    <source>
        <dbReference type="ARBA" id="ARBA00022741"/>
    </source>
</evidence>
<dbReference type="InterPro" id="IPR027417">
    <property type="entry name" value="P-loop_NTPase"/>
</dbReference>
<comment type="caution">
    <text evidence="4">The sequence shown here is derived from an EMBL/GenBank/DDBJ whole genome shotgun (WGS) entry which is preliminary data.</text>
</comment>
<accession>A0A2U1U6R0</accession>
<dbReference type="EMBL" id="QDKH01000007">
    <property type="protein sequence ID" value="PWC17361.1"/>
    <property type="molecule type" value="Genomic_DNA"/>
</dbReference>
<proteinExistence type="predicted"/>
<dbReference type="SUPFAM" id="SSF52540">
    <property type="entry name" value="P-loop containing nucleoside triphosphate hydrolases"/>
    <property type="match status" value="1"/>
</dbReference>
<dbReference type="AlphaFoldDB" id="A0A2U1U6R0"/>
<evidence type="ECO:0000313" key="5">
    <source>
        <dbReference type="Proteomes" id="UP000296159"/>
    </source>
</evidence>
<evidence type="ECO:0000313" key="4">
    <source>
        <dbReference type="EMBL" id="PWC17361.1"/>
    </source>
</evidence>
<name>A0A2U1U6R0_9GAMM</name>
<gene>
    <name evidence="4" type="ORF">DDT56_07515</name>
</gene>
<reference evidence="4 5" key="1">
    <citation type="submission" date="2018-04" db="EMBL/GenBank/DDBJ databases">
        <title>Brenneria corticis sp.nov.</title>
        <authorList>
            <person name="Li Y."/>
        </authorList>
    </citation>
    <scope>NUCLEOTIDE SEQUENCE [LARGE SCALE GENOMIC DNA]</scope>
    <source>
        <strain evidence="4 5">CFCC 11842</strain>
    </source>
</reference>
<evidence type="ECO:0000259" key="3">
    <source>
        <dbReference type="Pfam" id="PF06414"/>
    </source>
</evidence>